<dbReference type="InterPro" id="IPR029044">
    <property type="entry name" value="Nucleotide-diphossugar_trans"/>
</dbReference>
<dbReference type="GO" id="GO:0008781">
    <property type="term" value="F:N-acylneuraminate cytidylyltransferase activity"/>
    <property type="evidence" value="ECO:0007669"/>
    <property type="project" value="TreeGrafter"/>
</dbReference>
<dbReference type="SUPFAM" id="SSF53448">
    <property type="entry name" value="Nucleotide-diphospho-sugar transferases"/>
    <property type="match status" value="1"/>
</dbReference>
<dbReference type="Pfam" id="PF02348">
    <property type="entry name" value="CTP_transf_3"/>
    <property type="match status" value="1"/>
</dbReference>
<organism evidence="1 2">
    <name type="scientific">Clostridium tarantellae</name>
    <dbReference type="NCBI Taxonomy" id="39493"/>
    <lineage>
        <taxon>Bacteria</taxon>
        <taxon>Bacillati</taxon>
        <taxon>Bacillota</taxon>
        <taxon>Clostridia</taxon>
        <taxon>Eubacteriales</taxon>
        <taxon>Clostridiaceae</taxon>
        <taxon>Clostridium</taxon>
    </lineage>
</organism>
<evidence type="ECO:0000313" key="2">
    <source>
        <dbReference type="Proteomes" id="UP000430345"/>
    </source>
</evidence>
<dbReference type="CDD" id="cd02513">
    <property type="entry name" value="CMP-NeuAc_Synthase"/>
    <property type="match status" value="1"/>
</dbReference>
<dbReference type="PANTHER" id="PTHR21485:SF6">
    <property type="entry name" value="N-ACYLNEURAMINATE CYTIDYLYLTRANSFERASE-RELATED"/>
    <property type="match status" value="1"/>
</dbReference>
<dbReference type="Gene3D" id="3.90.550.10">
    <property type="entry name" value="Spore Coat Polysaccharide Biosynthesis Protein SpsA, Chain A"/>
    <property type="match status" value="1"/>
</dbReference>
<dbReference type="InterPro" id="IPR050793">
    <property type="entry name" value="CMP-NeuNAc_synthase"/>
</dbReference>
<dbReference type="Proteomes" id="UP000430345">
    <property type="component" value="Unassembled WGS sequence"/>
</dbReference>
<keyword evidence="2" id="KW-1185">Reference proteome</keyword>
<dbReference type="OrthoDB" id="9805604at2"/>
<dbReference type="AlphaFoldDB" id="A0A6I1MKE5"/>
<gene>
    <name evidence="1" type="ORF">GBZ86_06990</name>
</gene>
<name>A0A6I1MKE5_9CLOT</name>
<proteinExistence type="predicted"/>
<comment type="caution">
    <text evidence="1">The sequence shown here is derived from an EMBL/GenBank/DDBJ whole genome shotgun (WGS) entry which is preliminary data.</text>
</comment>
<keyword evidence="1" id="KW-0548">Nucleotidyltransferase</keyword>
<keyword evidence="1" id="KW-0808">Transferase</keyword>
<sequence length="237" mass="27062">MYKGKRILAVIPARAGSKGIKDKNIIDLCGKPLIAYSIESALDSKYIDKIVVSTDGENIAKIAREWGAEVPFLRPDYLSHDKAKSIDVLLHCIEEVETLGEKFDYVVLLQPTQPLRKSFHIDEAIELIVKENADNLVSICKVKEHPVLMRTIDEEGEMKNLLNCSSTQRRQDFKDFYKINGVIYINKINKNLNSETSLNDNTLPYIMDEQYSIDIDELLDVKIATLMLEEMQNIKEL</sequence>
<dbReference type="RefSeq" id="WP_152889078.1">
    <property type="nucleotide sequence ID" value="NZ_WHJC01000074.1"/>
</dbReference>
<dbReference type="EMBL" id="WHJC01000074">
    <property type="protein sequence ID" value="MPQ43500.1"/>
    <property type="molecule type" value="Genomic_DNA"/>
</dbReference>
<reference evidence="1 2" key="1">
    <citation type="submission" date="2019-10" db="EMBL/GenBank/DDBJ databases">
        <title>The Genome Sequence of Clostridium tarantellae Isolated from Fish Brain.</title>
        <authorList>
            <person name="Bano L."/>
            <person name="Kiel M."/>
            <person name="Sales G."/>
            <person name="Doxey A.C."/>
            <person name="Mansfield M.J."/>
            <person name="Schiavone M."/>
            <person name="Rossetto O."/>
            <person name="Pirazzini M."/>
            <person name="Dobrindt U."/>
            <person name="Montecucco C."/>
        </authorList>
    </citation>
    <scope>NUCLEOTIDE SEQUENCE [LARGE SCALE GENOMIC DNA]</scope>
    <source>
        <strain evidence="1 2">DSM 3997</strain>
    </source>
</reference>
<evidence type="ECO:0000313" key="1">
    <source>
        <dbReference type="EMBL" id="MPQ43500.1"/>
    </source>
</evidence>
<protein>
    <submittedName>
        <fullName evidence="1">Acylneuraminate cytidylyltransferase family protein</fullName>
    </submittedName>
</protein>
<accession>A0A6I1MKE5</accession>
<dbReference type="PANTHER" id="PTHR21485">
    <property type="entry name" value="HAD SUPERFAMILY MEMBERS CMAS AND KDSC"/>
    <property type="match status" value="1"/>
</dbReference>
<dbReference type="InterPro" id="IPR003329">
    <property type="entry name" value="Cytidylyl_trans"/>
</dbReference>